<protein>
    <submittedName>
        <fullName evidence="7">MBL fold metallo-hydrolase</fullName>
    </submittedName>
</protein>
<dbReference type="PANTHER" id="PTHR42978">
    <property type="entry name" value="QUORUM-QUENCHING LACTONASE YTNP-RELATED-RELATED"/>
    <property type="match status" value="1"/>
</dbReference>
<keyword evidence="8" id="KW-1185">Reference proteome</keyword>
<gene>
    <name evidence="7" type="ORF">MNR06_05740</name>
</gene>
<dbReference type="PANTHER" id="PTHR42978:SF3">
    <property type="entry name" value="BLR3078 PROTEIN"/>
    <property type="match status" value="1"/>
</dbReference>
<accession>A0ABY4CBX7</accession>
<dbReference type="RefSeq" id="WP_243539928.1">
    <property type="nucleotide sequence ID" value="NZ_CP093442.1"/>
</dbReference>
<evidence type="ECO:0000256" key="4">
    <source>
        <dbReference type="ARBA" id="ARBA00022833"/>
    </source>
</evidence>
<feature type="signal peptide" evidence="5">
    <location>
        <begin position="1"/>
        <end position="23"/>
    </location>
</feature>
<dbReference type="CDD" id="cd07730">
    <property type="entry name" value="metallo-hydrolase-like_MBL-fold"/>
    <property type="match status" value="1"/>
</dbReference>
<evidence type="ECO:0000313" key="7">
    <source>
        <dbReference type="EMBL" id="UOF02450.1"/>
    </source>
</evidence>
<evidence type="ECO:0000256" key="3">
    <source>
        <dbReference type="ARBA" id="ARBA00022801"/>
    </source>
</evidence>
<dbReference type="InterPro" id="IPR001279">
    <property type="entry name" value="Metallo-B-lactamas"/>
</dbReference>
<proteinExistence type="inferred from homology"/>
<feature type="domain" description="Metallo-beta-lactamase" evidence="6">
    <location>
        <begin position="65"/>
        <end position="285"/>
    </location>
</feature>
<dbReference type="InterPro" id="IPR051013">
    <property type="entry name" value="MBL_superfamily_lactonases"/>
</dbReference>
<evidence type="ECO:0000313" key="8">
    <source>
        <dbReference type="Proteomes" id="UP000830116"/>
    </source>
</evidence>
<evidence type="ECO:0000256" key="5">
    <source>
        <dbReference type="SAM" id="SignalP"/>
    </source>
</evidence>
<keyword evidence="2" id="KW-0479">Metal-binding</keyword>
<dbReference type="Proteomes" id="UP000830116">
    <property type="component" value="Chromosome"/>
</dbReference>
<dbReference type="SMART" id="SM00849">
    <property type="entry name" value="Lactamase_B"/>
    <property type="match status" value="1"/>
</dbReference>
<dbReference type="Pfam" id="PF00753">
    <property type="entry name" value="Lactamase_B"/>
    <property type="match status" value="1"/>
</dbReference>
<dbReference type="InterPro" id="IPR036866">
    <property type="entry name" value="RibonucZ/Hydroxyglut_hydro"/>
</dbReference>
<sequence length="301" mass="33799">MKETNGLKALFVLFVFVGSSSFAANKISANQETKIEFSIVRTGTAKTQEALVIQGGAISKKMTLNHSAFLIRHGNDVILLDTGLGKNIDQQFKKDMPVWAKPFFSYEETKAAIDQIPAELKEKIKKIYLTHVHWDHASGLEDFLPGVCVSVPDEEMKELTDRRAAATFPSQFSHADLKWCNFNWSNKAYRGFDQSYDVFGDGTVVAVPLPGHSIGSMGVFVHTKTKDYFLVGDLVWSARAIELGKHKFFVASKIVDRNREKVMEAIEKVREVAKKDKSLIIIPAHDAEVQDTLGYFPKWIQ</sequence>
<dbReference type="Gene3D" id="3.60.15.10">
    <property type="entry name" value="Ribonuclease Z/Hydroxyacylglutathione hydrolase-like"/>
    <property type="match status" value="1"/>
</dbReference>
<evidence type="ECO:0000259" key="6">
    <source>
        <dbReference type="SMART" id="SM00849"/>
    </source>
</evidence>
<keyword evidence="5" id="KW-0732">Signal</keyword>
<organism evidence="7 8">
    <name type="scientific">Bdellovibrio reynosensis</name>
    <dbReference type="NCBI Taxonomy" id="2835041"/>
    <lineage>
        <taxon>Bacteria</taxon>
        <taxon>Pseudomonadati</taxon>
        <taxon>Bdellovibrionota</taxon>
        <taxon>Bdellovibrionia</taxon>
        <taxon>Bdellovibrionales</taxon>
        <taxon>Pseudobdellovibrionaceae</taxon>
        <taxon>Bdellovibrio</taxon>
    </lineage>
</organism>
<evidence type="ECO:0000256" key="2">
    <source>
        <dbReference type="ARBA" id="ARBA00022723"/>
    </source>
</evidence>
<dbReference type="SUPFAM" id="SSF56281">
    <property type="entry name" value="Metallo-hydrolase/oxidoreductase"/>
    <property type="match status" value="1"/>
</dbReference>
<keyword evidence="4" id="KW-0862">Zinc</keyword>
<reference evidence="7" key="1">
    <citation type="submission" date="2022-03" db="EMBL/GenBank/DDBJ databases">
        <title>Genome Identification and Characterization of new species Bdellovibrio reynosense LBG001 sp. nov. from a Mexico soil sample.</title>
        <authorList>
            <person name="Camilli A."/>
            <person name="Ajao Y."/>
            <person name="Guo X."/>
        </authorList>
    </citation>
    <scope>NUCLEOTIDE SEQUENCE</scope>
    <source>
        <strain evidence="7">LBG001</strain>
    </source>
</reference>
<feature type="chain" id="PRO_5045385684" evidence="5">
    <location>
        <begin position="24"/>
        <end position="301"/>
    </location>
</feature>
<dbReference type="EMBL" id="CP093442">
    <property type="protein sequence ID" value="UOF02450.1"/>
    <property type="molecule type" value="Genomic_DNA"/>
</dbReference>
<keyword evidence="3" id="KW-0378">Hydrolase</keyword>
<comment type="similarity">
    <text evidence="1">Belongs to the metallo-beta-lactamase superfamily.</text>
</comment>
<name>A0ABY4CBX7_9BACT</name>
<evidence type="ECO:0000256" key="1">
    <source>
        <dbReference type="ARBA" id="ARBA00007749"/>
    </source>
</evidence>